<feature type="domain" description="HD" evidence="1">
    <location>
        <begin position="31"/>
        <end position="187"/>
    </location>
</feature>
<comment type="caution">
    <text evidence="2">The sequence shown here is derived from an EMBL/GenBank/DDBJ whole genome shotgun (WGS) entry which is preliminary data.</text>
</comment>
<dbReference type="EMBL" id="MSIE01000097">
    <property type="protein sequence ID" value="OLF08267.1"/>
    <property type="molecule type" value="Genomic_DNA"/>
</dbReference>
<dbReference type="SUPFAM" id="SSF109604">
    <property type="entry name" value="HD-domain/PDEase-like"/>
    <property type="match status" value="1"/>
</dbReference>
<dbReference type="InterPro" id="IPR006674">
    <property type="entry name" value="HD_domain"/>
</dbReference>
<evidence type="ECO:0000313" key="3">
    <source>
        <dbReference type="Proteomes" id="UP000185596"/>
    </source>
</evidence>
<proteinExistence type="predicted"/>
<organism evidence="2 3">
    <name type="scientific">Actinophytocola xanthii</name>
    <dbReference type="NCBI Taxonomy" id="1912961"/>
    <lineage>
        <taxon>Bacteria</taxon>
        <taxon>Bacillati</taxon>
        <taxon>Actinomycetota</taxon>
        <taxon>Actinomycetes</taxon>
        <taxon>Pseudonocardiales</taxon>
        <taxon>Pseudonocardiaceae</taxon>
    </lineage>
</organism>
<accession>A0A1Q8C1P8</accession>
<keyword evidence="3" id="KW-1185">Reference proteome</keyword>
<dbReference type="AlphaFoldDB" id="A0A1Q8C1P8"/>
<name>A0A1Q8C1P8_9PSEU</name>
<dbReference type="RefSeq" id="WP_075130038.1">
    <property type="nucleotide sequence ID" value="NZ_MSIE01000097.1"/>
</dbReference>
<reference evidence="2 3" key="1">
    <citation type="submission" date="2016-12" db="EMBL/GenBank/DDBJ databases">
        <title>The draft genome sequence of Actinophytocola sp. 11-183.</title>
        <authorList>
            <person name="Wang W."/>
            <person name="Yuan L."/>
        </authorList>
    </citation>
    <scope>NUCLEOTIDE SEQUENCE [LARGE SCALE GENOMIC DNA]</scope>
    <source>
        <strain evidence="2 3">11-183</strain>
    </source>
</reference>
<gene>
    <name evidence="2" type="ORF">BU204_34650</name>
</gene>
<evidence type="ECO:0000313" key="2">
    <source>
        <dbReference type="EMBL" id="OLF08267.1"/>
    </source>
</evidence>
<dbReference type="Pfam" id="PF13023">
    <property type="entry name" value="HD_3"/>
    <property type="match status" value="1"/>
</dbReference>
<evidence type="ECO:0000259" key="1">
    <source>
        <dbReference type="Pfam" id="PF13023"/>
    </source>
</evidence>
<dbReference type="Gene3D" id="1.10.3210.10">
    <property type="entry name" value="Hypothetical protein af1432"/>
    <property type="match status" value="1"/>
</dbReference>
<dbReference type="STRING" id="1912961.BU204_34650"/>
<dbReference type="Proteomes" id="UP000185596">
    <property type="component" value="Unassembled WGS sequence"/>
</dbReference>
<sequence length="213" mass="23742">MTSTNQEEARPSAQSLLELMRNVVVPMCGINRTVFVPDGRGRLENDAEHSFSLGVASCCFAPLIDATLDVGLVAQYALVHDFVEVYAGDTSVYAETVDKATKSVREAQAFERIIVENQDQFPWLVDRLRAYYAGDEPESRFVYAMDKLLPHAMVLLADAHPLRRTWAEYAATERAANAKIAEAFPKLLPIFVELCAEFAKRPHLFADDELDGS</sequence>
<dbReference type="OrthoDB" id="9796032at2"/>
<protein>
    <recommendedName>
        <fullName evidence="1">HD domain-containing protein</fullName>
    </recommendedName>
</protein>